<feature type="compositionally biased region" description="Polar residues" evidence="1">
    <location>
        <begin position="315"/>
        <end position="327"/>
    </location>
</feature>
<keyword evidence="3" id="KW-1185">Reference proteome</keyword>
<name>A0A9Q3CWX5_9BASI</name>
<feature type="compositionally biased region" description="Low complexity" evidence="1">
    <location>
        <begin position="335"/>
        <end position="348"/>
    </location>
</feature>
<protein>
    <submittedName>
        <fullName evidence="2">Uncharacterized protein</fullName>
    </submittedName>
</protein>
<feature type="region of interest" description="Disordered" evidence="1">
    <location>
        <begin position="264"/>
        <end position="392"/>
    </location>
</feature>
<dbReference type="AlphaFoldDB" id="A0A9Q3CWX5"/>
<accession>A0A9Q3CWX5</accession>
<feature type="compositionally biased region" description="Polar residues" evidence="1">
    <location>
        <begin position="349"/>
        <end position="389"/>
    </location>
</feature>
<feature type="compositionally biased region" description="Low complexity" evidence="1">
    <location>
        <begin position="264"/>
        <end position="314"/>
    </location>
</feature>
<sequence length="843" mass="93823">MKSSNDHPSHQSTMKKNHCFTKCLIDQLKLRNSIKSNSPAAPNQSTLPIFIWESPLLGKRYKITFLARLELDGQEALGFRFDDIVSEISRQIAWGGNVGTIQSPSCFLDESQTFITQSFSKPSERCRRGWHVRIGKVNQILKALNSDEDSLLMKLSLRRLNSNTPIKNLIDLTQNSNNSNSTYHQSNQSNHLPKKSPFHNQINPLNTFHQETLIRSESKASKFAKLSSSPQKSSTIAVLSKNAKQLHTRLPLLDSQLDTSDLSSTTTAIQNSPSPTITIQDSSSTTTTIQDPPSTTTTIQDSSSSIIGIQDPPSTTTTIQDSSSPIIGTQDPPLTTTTIQDSPSTTATIQDSPSTTATIQDSPSPTAHIQKSSSPTTIIQESSSPITTIQEDKADSPILSSTLENNYIVSPLIPIASSSLNSDLPSTLTSDLTTTVSDSCQIQTATSETYNSSSSTLEPLNLVRTPGHTDHANSNDLVCFLFPPGRKRVRVRTVYICYDHLIKIPYFQQALESSNPNLSIDQASPSHFPSTKILKQNLMSLFTFAWRPILECLETHKQALSMRFPKFIGIIQNAISKLFPTIIKIGSGLIQLLCNTCLQAADLILTESFKCVDNMLPDTLSNKSDKQDDLKIHLGYKIKKLLKSSCVKWLEIRQWFKMISTQEVFYEDSDDELESLLEEEDNTLPPSNTLRATFTIHHLSYSTISALSDFLKHGVIKFAPLRSTFETQKALIEQLKSDNNLINEIKDKFPIDRRHYLQSRSLIISKEGLVNPLISLKACSPKNMYKLAHELEIEELKQLARKQILSNLTPFNLIKELNSIGQFNIPLADVYGQTLKSTLGIKD</sequence>
<comment type="caution">
    <text evidence="2">The sequence shown here is derived from an EMBL/GenBank/DDBJ whole genome shotgun (WGS) entry which is preliminary data.</text>
</comment>
<gene>
    <name evidence="2" type="ORF">O181_030280</name>
</gene>
<evidence type="ECO:0000313" key="2">
    <source>
        <dbReference type="EMBL" id="MBW0490565.1"/>
    </source>
</evidence>
<reference evidence="2" key="1">
    <citation type="submission" date="2021-03" db="EMBL/GenBank/DDBJ databases">
        <title>Draft genome sequence of rust myrtle Austropuccinia psidii MF-1, a brazilian biotype.</title>
        <authorList>
            <person name="Quecine M.C."/>
            <person name="Pachon D.M.R."/>
            <person name="Bonatelli M.L."/>
            <person name="Correr F.H."/>
            <person name="Franceschini L.M."/>
            <person name="Leite T.F."/>
            <person name="Margarido G.R.A."/>
            <person name="Almeida C.A."/>
            <person name="Ferrarezi J.A."/>
            <person name="Labate C.A."/>
        </authorList>
    </citation>
    <scope>NUCLEOTIDE SEQUENCE</scope>
    <source>
        <strain evidence="2">MF-1</strain>
    </source>
</reference>
<feature type="region of interest" description="Disordered" evidence="1">
    <location>
        <begin position="174"/>
        <end position="196"/>
    </location>
</feature>
<proteinExistence type="predicted"/>
<evidence type="ECO:0000256" key="1">
    <source>
        <dbReference type="SAM" id="MobiDB-lite"/>
    </source>
</evidence>
<dbReference type="OrthoDB" id="6359816at2759"/>
<dbReference type="Proteomes" id="UP000765509">
    <property type="component" value="Unassembled WGS sequence"/>
</dbReference>
<organism evidence="2 3">
    <name type="scientific">Austropuccinia psidii MF-1</name>
    <dbReference type="NCBI Taxonomy" id="1389203"/>
    <lineage>
        <taxon>Eukaryota</taxon>
        <taxon>Fungi</taxon>
        <taxon>Dikarya</taxon>
        <taxon>Basidiomycota</taxon>
        <taxon>Pucciniomycotina</taxon>
        <taxon>Pucciniomycetes</taxon>
        <taxon>Pucciniales</taxon>
        <taxon>Sphaerophragmiaceae</taxon>
        <taxon>Austropuccinia</taxon>
    </lineage>
</organism>
<feature type="compositionally biased region" description="Polar residues" evidence="1">
    <location>
        <begin position="174"/>
        <end position="191"/>
    </location>
</feature>
<dbReference type="EMBL" id="AVOT02010646">
    <property type="protein sequence ID" value="MBW0490565.1"/>
    <property type="molecule type" value="Genomic_DNA"/>
</dbReference>
<evidence type="ECO:0000313" key="3">
    <source>
        <dbReference type="Proteomes" id="UP000765509"/>
    </source>
</evidence>